<keyword evidence="6" id="KW-0732">Signal</keyword>
<feature type="domain" description="TB" evidence="13">
    <location>
        <begin position="194"/>
        <end position="237"/>
    </location>
</feature>
<feature type="domain" description="EGF-like" evidence="12">
    <location>
        <begin position="1321"/>
        <end position="1358"/>
    </location>
</feature>
<feature type="domain" description="TB" evidence="13">
    <location>
        <begin position="873"/>
        <end position="931"/>
    </location>
</feature>
<dbReference type="PANTHER" id="PTHR24050">
    <property type="entry name" value="PA14 DOMAIN-CONTAINING PROTEIN"/>
    <property type="match status" value="1"/>
</dbReference>
<feature type="domain" description="TB" evidence="13">
    <location>
        <begin position="1270"/>
        <end position="1319"/>
    </location>
</feature>
<feature type="domain" description="EGF-like" evidence="12">
    <location>
        <begin position="1363"/>
        <end position="1403"/>
    </location>
</feature>
<feature type="domain" description="EGF-like" evidence="12">
    <location>
        <begin position="1487"/>
        <end position="1528"/>
    </location>
</feature>
<dbReference type="InterPro" id="IPR001881">
    <property type="entry name" value="EGF-like_Ca-bd_dom"/>
</dbReference>
<keyword evidence="5 11" id="KW-0245">EGF-like domain</keyword>
<comment type="similarity">
    <text evidence="2">Belongs to the fibulin family.</text>
</comment>
<sequence length="2201" mass="241757">MTLDRTYNQEWFLLPIEKNTRKERCYMQYRRGRCLEPLSMLLSKSMCCCMDTETSGPVKGWGIMCEPCPSVGDQEYLQLCRDKGIDSGGKVLITSNWDIMCERCPSVGDQQYLQLSRDKGIDSGGKNINECLIHPNYCDGGKCRNNVDINECTTGENPCFDAQCVNTEGSYICECRAPLILDSTGRKCIDMRKGSCWLEVRNGQCENNIKSLVTKSECCGSIGKAWGSPCEECPLQSQLSCPKGFSSSTGTCVDINECEIYPDLCQGGGFCVNTQGSFKCNCPNGLTLDLSGRRCFDARKYTCYLQYSRGVCSNSLAGRYSKNICCCSIGKAYSDSCIACPKKGTDINECALFPGICQNGQCRNTVGSYTCTCDPGFALDDYGFNCTDIDECRISFGVCGDGECQNLPGRFRCICNEGFKAVMMEQMCVELEISVNLEMQYSKRILDIDECSDQQGVCRGGQCENTEDINECSDSSSLCTNGICENFVGGYHCRCFEGYKPNQFHTSCIDVDECLDRNGGCQANCINTAGSFTCGCDPGFVLLPDQRSCRDVDECKENPDICDGGKCSNLPGTYRCSCVGGLTTSADGKHCLDIDECLDNRNLCLSGTCQNTHGSFDCICDVGFSVKVDTRNPGCTDDNECEDGSAGCDPHAKCINTIGSYKCDCKPGYTGDGFTCRDSNECTRNNGGCDIDATCINTPGSFRCVCDEGFSGDGFECRDVDECSLNSNLCENGQCINFPGGFRCECDMGFTSTPDEKACIDIDECDIFHNLCVNGRCKNVYGMFRCDCNQGFKLDETGGNCTDINAIKVVNWKTKMVTTDIDECENPDNCQFGTCVNRQGSYICQCPPNYELNPTGTGCVVLPELQICNKRTGTCYLEVPAGRGMVQCSGILGMDVYRSTCCCTVGSGWGEVPGFCERCPQNDTSEYRSLCPGGIGYRPNTVTFVSEDIDECREFENICRGGDCQNTYGSYICVCPDGFRLQNHQCVDIDECAEDSTLCGIGSCLNTRGSFKCVCPNGFVPMPGEHDCMGEYNKLCAQAIVDRVNECELFRGRNLIVGDIFVGIKRENIKTNVMFVMPKNGQSRIDENECSRELPPCIGIAQCINTAGSYLCRCPLGYKLTDDLHRCVDQNECEEIAGICTNGDCSNLEGSFRCVCRSGFRLNQNRDGCLDVDECYKQPGLCQYGRCINTVGSFTCQCPTGYKLTQDGANCRGKCQYPTGYRLTQNGANCQDVDECLELFSMCENGRCINTDGSYECTCLDGYVLTPGRDRCVDKNECLTEPGRCLDSRPFNITRAQCCCSKGEAWGSSEICEVCPKPGDDINECMNNPNICGNGECVNTDGSFRCDCFPGYTLDNTGTYCVDKNECRDRGNICGNGTCTNLIGSFSCSCARGFEPGHDNTCEDINECIGPLNNCAFRCVNLVGTFTCICPKGYKLAQDGLHCEDVDECLTQANNCRFPRTCKNLVGSFMCICPEGYKETGREECRDINECRKNPDICGVGSCVNIVGGYRCRCPPGYDVSRDGRKCLDQREGSCYMQLLAGRCIPSSSVARTTKTTCCCSGGEYKKLCVHGPGTGPGGEDANECKDRQPPCEFTCQNLPGNANKCEDRQPPYEFTCQNLPGNVNECEDRLPSCEFICQNLPGSVNECEDRQPSCEFTCQNLPGNVNECKDRQPPCEFTCQNLPGNVNECKDRQPPSEFTCQNLPGNVNECEDRQPSCEFTCQNLPGNVNECKDRQPPCEFTCQNLPGNVNECEDRQPPCEFTCQNLPGNANKCEDRQPPCEFTCQNLPGNVSECEDRQPPSEFTCQNLPENVNECEDRQPPSEFTCQNLPGNVNECEDRQPPSEFTCQNLPGNVNECEDRQPPSEFTYVNECEDRQPPNVNECEDRQPPSEFTCQNLPGNVNECEDRQPPCEFTCQNLPGSYKCSCPVGYVLNMDGKSCRDLDECATMQHNCQHSCVNVVGSFRCECPPGYRSGSRQQCLECIYSSFMYTCHYFKMEFWDVPDNLGCIGLKQVSVDINECAEQLTLCGPAGTCQNVPGSYRCVCPRGYRTDQSGTRCIDDNECTSPSICGAAMCINIPGAYNCQCSGGYSFDPEQMICIDINVCSSNPCLFGCSPSSGSFMCDCPPGYQVIAQGYCARTSDGDFGSFPTGGNIPHVAGPDDGSLPNGEECYACDIEEKDIPLSKRAKRSINSSNNKKTLS</sequence>
<feature type="domain" description="EGF-like" evidence="12">
    <location>
        <begin position="346"/>
        <end position="387"/>
    </location>
</feature>
<evidence type="ECO:0000256" key="7">
    <source>
        <dbReference type="ARBA" id="ARBA00022737"/>
    </source>
</evidence>
<dbReference type="InterPro" id="IPR013032">
    <property type="entry name" value="EGF-like_CS"/>
</dbReference>
<dbReference type="SUPFAM" id="SSF57196">
    <property type="entry name" value="EGF/Laminin"/>
    <property type="match status" value="7"/>
</dbReference>
<evidence type="ECO:0000259" key="12">
    <source>
        <dbReference type="PROSITE" id="PS50026"/>
    </source>
</evidence>
<dbReference type="Pfam" id="PF12947">
    <property type="entry name" value="EGF_3"/>
    <property type="match status" value="2"/>
</dbReference>
<dbReference type="Proteomes" id="UP001217089">
    <property type="component" value="Unassembled WGS sequence"/>
</dbReference>
<keyword evidence="10" id="KW-0325">Glycoprotein</keyword>
<evidence type="ECO:0000313" key="15">
    <source>
        <dbReference type="Proteomes" id="UP001217089"/>
    </source>
</evidence>
<dbReference type="InterPro" id="IPR052235">
    <property type="entry name" value="Nephronectin_domain"/>
</dbReference>
<dbReference type="PROSITE" id="PS00010">
    <property type="entry name" value="ASX_HYDROXYL"/>
    <property type="match status" value="27"/>
</dbReference>
<feature type="domain" description="EGF-like" evidence="12">
    <location>
        <begin position="254"/>
        <end position="292"/>
    </location>
</feature>
<dbReference type="SUPFAM" id="SSF57997">
    <property type="entry name" value="Tropomyosin"/>
    <property type="match status" value="1"/>
</dbReference>
<keyword evidence="8" id="KW-0106">Calcium</keyword>
<evidence type="ECO:0000256" key="8">
    <source>
        <dbReference type="ARBA" id="ARBA00022837"/>
    </source>
</evidence>
<feature type="domain" description="EGF-like" evidence="12">
    <location>
        <begin position="551"/>
        <end position="592"/>
    </location>
</feature>
<evidence type="ECO:0000256" key="6">
    <source>
        <dbReference type="ARBA" id="ARBA00022729"/>
    </source>
</evidence>
<feature type="domain" description="EGF-like" evidence="12">
    <location>
        <begin position="637"/>
        <end position="675"/>
    </location>
</feature>
<comment type="subcellular location">
    <subcellularLocation>
        <location evidence="1">Secreted</location>
        <location evidence="1">Extracellular space</location>
        <location evidence="1">Extracellular matrix</location>
    </subcellularLocation>
</comment>
<feature type="domain" description="TB" evidence="13">
    <location>
        <begin position="23"/>
        <end position="80"/>
    </location>
</feature>
<dbReference type="InterPro" id="IPR049883">
    <property type="entry name" value="NOTCH1_EGF-like"/>
</dbReference>
<name>A0ABQ9EGH2_TEGGR</name>
<evidence type="ECO:0000256" key="3">
    <source>
        <dbReference type="ARBA" id="ARBA00022525"/>
    </source>
</evidence>
<dbReference type="Pfam" id="PF12661">
    <property type="entry name" value="hEGF"/>
    <property type="match status" value="1"/>
</dbReference>
<gene>
    <name evidence="14" type="ORF">KUTeg_017966</name>
</gene>
<dbReference type="Pfam" id="PF14670">
    <property type="entry name" value="FXa_inhibition"/>
    <property type="match status" value="1"/>
</dbReference>
<keyword evidence="7" id="KW-0677">Repeat</keyword>
<feature type="domain" description="EGF-like" evidence="12">
    <location>
        <begin position="948"/>
        <end position="987"/>
    </location>
</feature>
<feature type="domain" description="EGF-like" evidence="12">
    <location>
        <begin position="1086"/>
        <end position="1128"/>
    </location>
</feature>
<dbReference type="Pfam" id="PF00683">
    <property type="entry name" value="TB"/>
    <property type="match status" value="5"/>
</dbReference>
<feature type="domain" description="EGF-like" evidence="12">
    <location>
        <begin position="820"/>
        <end position="860"/>
    </location>
</feature>
<dbReference type="PIRSF" id="PIRSF036312">
    <property type="entry name" value="Fibrillin"/>
    <property type="match status" value="1"/>
</dbReference>
<dbReference type="PROSITE" id="PS51364">
    <property type="entry name" value="TB"/>
    <property type="match status" value="5"/>
</dbReference>
<evidence type="ECO:0000256" key="11">
    <source>
        <dbReference type="PROSITE-ProRule" id="PRU00076"/>
    </source>
</evidence>
<evidence type="ECO:0000313" key="14">
    <source>
        <dbReference type="EMBL" id="KAJ8304383.1"/>
    </source>
</evidence>
<feature type="domain" description="EGF-like" evidence="12">
    <location>
        <begin position="719"/>
        <end position="760"/>
    </location>
</feature>
<dbReference type="SUPFAM" id="SSF57184">
    <property type="entry name" value="Growth factor receptor domain"/>
    <property type="match status" value="8"/>
</dbReference>
<reference evidence="14 15" key="1">
    <citation type="submission" date="2022-12" db="EMBL/GenBank/DDBJ databases">
        <title>Chromosome-level genome of Tegillarca granosa.</title>
        <authorList>
            <person name="Kim J."/>
        </authorList>
    </citation>
    <scope>NUCLEOTIDE SEQUENCE [LARGE SCALE GENOMIC DNA]</scope>
    <source>
        <strain evidence="14">Teg-2019</strain>
        <tissue evidence="14">Adductor muscle</tissue>
    </source>
</reference>
<evidence type="ECO:0000256" key="4">
    <source>
        <dbReference type="ARBA" id="ARBA00022530"/>
    </source>
</evidence>
<dbReference type="CDD" id="cd00054">
    <property type="entry name" value="EGF_CA"/>
    <property type="match status" value="14"/>
</dbReference>
<accession>A0ABQ9EGH2</accession>
<dbReference type="Gene3D" id="2.10.25.10">
    <property type="entry name" value="Laminin"/>
    <property type="match status" value="29"/>
</dbReference>
<dbReference type="InterPro" id="IPR026823">
    <property type="entry name" value="cEGF"/>
</dbReference>
<keyword evidence="15" id="KW-1185">Reference proteome</keyword>
<feature type="domain" description="TB" evidence="13">
    <location>
        <begin position="301"/>
        <end position="346"/>
    </location>
</feature>
<organism evidence="14 15">
    <name type="scientific">Tegillarca granosa</name>
    <name type="common">Malaysian cockle</name>
    <name type="synonym">Anadara granosa</name>
    <dbReference type="NCBI Taxonomy" id="220873"/>
    <lineage>
        <taxon>Eukaryota</taxon>
        <taxon>Metazoa</taxon>
        <taxon>Spiralia</taxon>
        <taxon>Lophotrochozoa</taxon>
        <taxon>Mollusca</taxon>
        <taxon>Bivalvia</taxon>
        <taxon>Autobranchia</taxon>
        <taxon>Pteriomorphia</taxon>
        <taxon>Arcoida</taxon>
        <taxon>Arcoidea</taxon>
        <taxon>Arcidae</taxon>
        <taxon>Tegillarca</taxon>
    </lineage>
</organism>
<evidence type="ECO:0008006" key="16">
    <source>
        <dbReference type="Google" id="ProtNLM"/>
    </source>
</evidence>
<proteinExistence type="inferred from homology"/>
<feature type="domain" description="EGF-like" evidence="12">
    <location>
        <begin position="988"/>
        <end position="1029"/>
    </location>
</feature>
<dbReference type="InterPro" id="IPR009030">
    <property type="entry name" value="Growth_fac_rcpt_cys_sf"/>
</dbReference>
<dbReference type="EMBL" id="JARBDR010000903">
    <property type="protein sequence ID" value="KAJ8304383.1"/>
    <property type="molecule type" value="Genomic_DNA"/>
</dbReference>
<evidence type="ECO:0000256" key="9">
    <source>
        <dbReference type="ARBA" id="ARBA00023157"/>
    </source>
</evidence>
<feature type="domain" description="EGF-like" evidence="12">
    <location>
        <begin position="1901"/>
        <end position="1941"/>
    </location>
</feature>
<dbReference type="InterPro" id="IPR017878">
    <property type="entry name" value="TB_dom"/>
</dbReference>
<evidence type="ECO:0000256" key="10">
    <source>
        <dbReference type="ARBA" id="ARBA00023180"/>
    </source>
</evidence>
<feature type="domain" description="EGF-like" evidence="12">
    <location>
        <begin position="593"/>
        <end position="630"/>
    </location>
</feature>
<keyword evidence="3" id="KW-0964">Secreted</keyword>
<dbReference type="InterPro" id="IPR000742">
    <property type="entry name" value="EGF"/>
</dbReference>
<feature type="domain" description="EGF-like" evidence="12">
    <location>
        <begin position="468"/>
        <end position="505"/>
    </location>
</feature>
<evidence type="ECO:0000256" key="5">
    <source>
        <dbReference type="ARBA" id="ARBA00022536"/>
    </source>
</evidence>
<dbReference type="PROSITE" id="PS01187">
    <property type="entry name" value="EGF_CA"/>
    <property type="match status" value="10"/>
</dbReference>
<dbReference type="InterPro" id="IPR024731">
    <property type="entry name" value="NELL2-like_EGF"/>
</dbReference>
<protein>
    <recommendedName>
        <fullName evidence="16">Fibrillin-2</fullName>
    </recommendedName>
</protein>
<dbReference type="InterPro" id="IPR018097">
    <property type="entry name" value="EGF_Ca-bd_CS"/>
</dbReference>
<dbReference type="PROSITE" id="PS01186">
    <property type="entry name" value="EGF_2"/>
    <property type="match status" value="17"/>
</dbReference>
<comment type="caution">
    <text evidence="11">Lacks conserved residue(s) required for the propagation of feature annotation.</text>
</comment>
<feature type="domain" description="EGF-like" evidence="12">
    <location>
        <begin position="761"/>
        <end position="802"/>
    </location>
</feature>
<evidence type="ECO:0000256" key="1">
    <source>
        <dbReference type="ARBA" id="ARBA00004498"/>
    </source>
</evidence>
<dbReference type="SMART" id="SM00181">
    <property type="entry name" value="EGF"/>
    <property type="match status" value="29"/>
</dbReference>
<dbReference type="InterPro" id="IPR000152">
    <property type="entry name" value="EGF-type_Asp/Asn_hydroxyl_site"/>
</dbReference>
<comment type="caution">
    <text evidence="14">The sequence shown here is derived from an EMBL/GenBank/DDBJ whole genome shotgun (WGS) entry which is preliminary data.</text>
</comment>
<keyword evidence="9" id="KW-1015">Disulfide bond</keyword>
<feature type="domain" description="EGF-like" evidence="12">
    <location>
        <begin position="1171"/>
        <end position="1212"/>
    </location>
</feature>
<feature type="domain" description="EGF-like" evidence="12">
    <location>
        <begin position="1445"/>
        <end position="1486"/>
    </location>
</feature>
<dbReference type="PANTHER" id="PTHR24050:SF27">
    <property type="entry name" value="FIBRILLIN-1"/>
    <property type="match status" value="1"/>
</dbReference>
<dbReference type="InterPro" id="IPR036773">
    <property type="entry name" value="TB_dom_sf"/>
</dbReference>
<evidence type="ECO:0000259" key="13">
    <source>
        <dbReference type="PROSITE" id="PS51364"/>
    </source>
</evidence>
<feature type="domain" description="EGF-like" evidence="12">
    <location>
        <begin position="1942"/>
        <end position="1981"/>
    </location>
</feature>
<feature type="domain" description="EGF-like" evidence="12">
    <location>
        <begin position="1404"/>
        <end position="1444"/>
    </location>
</feature>
<feature type="domain" description="EGF-like" evidence="12">
    <location>
        <begin position="2017"/>
        <end position="2055"/>
    </location>
</feature>
<feature type="domain" description="EGF-like" evidence="12">
    <location>
        <begin position="148"/>
        <end position="189"/>
    </location>
</feature>
<dbReference type="SUPFAM" id="SSF57581">
    <property type="entry name" value="TB module/8-cys domain"/>
    <property type="match status" value="6"/>
</dbReference>
<feature type="domain" description="EGF-like" evidence="12">
    <location>
        <begin position="678"/>
        <end position="716"/>
    </location>
</feature>
<dbReference type="Pfam" id="PF12662">
    <property type="entry name" value="cEGF"/>
    <property type="match status" value="1"/>
</dbReference>
<dbReference type="SMART" id="SM00179">
    <property type="entry name" value="EGF_CA"/>
    <property type="match status" value="29"/>
</dbReference>
<dbReference type="Pfam" id="PF07645">
    <property type="entry name" value="EGF_CA"/>
    <property type="match status" value="23"/>
</dbReference>
<dbReference type="Gene3D" id="3.90.290.10">
    <property type="entry name" value="TGF-beta binding (TB) domain"/>
    <property type="match status" value="5"/>
</dbReference>
<keyword evidence="4" id="KW-0272">Extracellular matrix</keyword>
<dbReference type="PROSITE" id="PS50026">
    <property type="entry name" value="EGF_3"/>
    <property type="match status" value="24"/>
</dbReference>
<evidence type="ECO:0000256" key="2">
    <source>
        <dbReference type="ARBA" id="ARBA00006127"/>
    </source>
</evidence>
<feature type="domain" description="EGF-like" evidence="12">
    <location>
        <begin position="1232"/>
        <end position="1273"/>
    </location>
</feature>